<dbReference type="Proteomes" id="UP001152622">
    <property type="component" value="Chromosome 3"/>
</dbReference>
<sequence length="158" mass="18899">MTESDLSRLSTFHTRSLRKLLRIFWPNTISNQQLLTRTNQESIDTIIMRRRWRWIGQVMRKEQDDITRTALHWTPEGRRKRGRPKETCRRTVERELKALKQTWGTIQKFAQNRQRWRSFVAALHASRHKGQTVEPVHHFESRLTDGLNNNDQISILGD</sequence>
<evidence type="ECO:0008006" key="3">
    <source>
        <dbReference type="Google" id="ProtNLM"/>
    </source>
</evidence>
<organism evidence="1 2">
    <name type="scientific">Synaphobranchus kaupii</name>
    <name type="common">Kaup's arrowtooth eel</name>
    <dbReference type="NCBI Taxonomy" id="118154"/>
    <lineage>
        <taxon>Eukaryota</taxon>
        <taxon>Metazoa</taxon>
        <taxon>Chordata</taxon>
        <taxon>Craniata</taxon>
        <taxon>Vertebrata</taxon>
        <taxon>Euteleostomi</taxon>
        <taxon>Actinopterygii</taxon>
        <taxon>Neopterygii</taxon>
        <taxon>Teleostei</taxon>
        <taxon>Anguilliformes</taxon>
        <taxon>Synaphobranchidae</taxon>
        <taxon>Synaphobranchus</taxon>
    </lineage>
</organism>
<dbReference type="OrthoDB" id="10059790at2759"/>
<evidence type="ECO:0000313" key="2">
    <source>
        <dbReference type="Proteomes" id="UP001152622"/>
    </source>
</evidence>
<gene>
    <name evidence="1" type="ORF">SKAU_G00103970</name>
</gene>
<reference evidence="1" key="1">
    <citation type="journal article" date="2023" name="Science">
        <title>Genome structures resolve the early diversification of teleost fishes.</title>
        <authorList>
            <person name="Parey E."/>
            <person name="Louis A."/>
            <person name="Montfort J."/>
            <person name="Bouchez O."/>
            <person name="Roques C."/>
            <person name="Iampietro C."/>
            <person name="Lluch J."/>
            <person name="Castinel A."/>
            <person name="Donnadieu C."/>
            <person name="Desvignes T."/>
            <person name="Floi Bucao C."/>
            <person name="Jouanno E."/>
            <person name="Wen M."/>
            <person name="Mejri S."/>
            <person name="Dirks R."/>
            <person name="Jansen H."/>
            <person name="Henkel C."/>
            <person name="Chen W.J."/>
            <person name="Zahm M."/>
            <person name="Cabau C."/>
            <person name="Klopp C."/>
            <person name="Thompson A.W."/>
            <person name="Robinson-Rechavi M."/>
            <person name="Braasch I."/>
            <person name="Lecointre G."/>
            <person name="Bobe J."/>
            <person name="Postlethwait J.H."/>
            <person name="Berthelot C."/>
            <person name="Roest Crollius H."/>
            <person name="Guiguen Y."/>
        </authorList>
    </citation>
    <scope>NUCLEOTIDE SEQUENCE</scope>
    <source>
        <strain evidence="1">WJC10195</strain>
    </source>
</reference>
<evidence type="ECO:0000313" key="1">
    <source>
        <dbReference type="EMBL" id="KAJ8370369.1"/>
    </source>
</evidence>
<name>A0A9Q1J7E1_SYNKA</name>
<dbReference type="AlphaFoldDB" id="A0A9Q1J7E1"/>
<comment type="caution">
    <text evidence="1">The sequence shown here is derived from an EMBL/GenBank/DDBJ whole genome shotgun (WGS) entry which is preliminary data.</text>
</comment>
<protein>
    <recommendedName>
        <fullName evidence="3">Endonuclease-reverse transcriptase</fullName>
    </recommendedName>
</protein>
<dbReference type="EMBL" id="JAINUF010000003">
    <property type="protein sequence ID" value="KAJ8370369.1"/>
    <property type="molecule type" value="Genomic_DNA"/>
</dbReference>
<proteinExistence type="predicted"/>
<keyword evidence="2" id="KW-1185">Reference proteome</keyword>
<accession>A0A9Q1J7E1</accession>